<comment type="caution">
    <text evidence="4">The sequence shown here is derived from an EMBL/GenBank/DDBJ whole genome shotgun (WGS) entry which is preliminary data.</text>
</comment>
<dbReference type="EMBL" id="PDCP01000009">
    <property type="protein sequence ID" value="PEG40631.1"/>
    <property type="molecule type" value="Genomic_DNA"/>
</dbReference>
<dbReference type="Pfam" id="PF07331">
    <property type="entry name" value="TctB"/>
    <property type="match status" value="1"/>
</dbReference>
<keyword evidence="2" id="KW-1133">Transmembrane helix</keyword>
<feature type="transmembrane region" description="Helical" evidence="2">
    <location>
        <begin position="83"/>
        <end position="102"/>
    </location>
</feature>
<organism evidence="4 5">
    <name type="scientific">Mycolicibacterium agri</name>
    <name type="common">Mycobacterium agri</name>
    <dbReference type="NCBI Taxonomy" id="36811"/>
    <lineage>
        <taxon>Bacteria</taxon>
        <taxon>Bacillati</taxon>
        <taxon>Actinomycetota</taxon>
        <taxon>Actinomycetes</taxon>
        <taxon>Mycobacteriales</taxon>
        <taxon>Mycobacteriaceae</taxon>
        <taxon>Mycolicibacterium</taxon>
    </lineage>
</organism>
<feature type="compositionally biased region" description="Polar residues" evidence="1">
    <location>
        <begin position="8"/>
        <end position="24"/>
    </location>
</feature>
<feature type="transmembrane region" description="Helical" evidence="2">
    <location>
        <begin position="50"/>
        <end position="71"/>
    </location>
</feature>
<feature type="domain" description="DUF1468" evidence="3">
    <location>
        <begin position="51"/>
        <end position="202"/>
    </location>
</feature>
<dbReference type="AlphaFoldDB" id="A0A2A7NB00"/>
<sequence>MCPAPSSPRKSTNNPRSTRQSSRRSVLLLDRADESAQDADDRRGHARADLVVSGVLALIAVVYGLEAFALPKTSPNQADIGPQAYPLLILVVLVLVTLLLAVKSVVGLIGSRGAKARTDRRTLLVGLGVLAFNIVVTMLYLELMIPLGFIVSTALFVAVQVAAIGGWRRYGGRRILVPVAAGCLSAIVIYVLFADSLGVLLPRGIFSL</sequence>
<keyword evidence="5" id="KW-1185">Reference proteome</keyword>
<name>A0A2A7NB00_MYCAG</name>
<feature type="transmembrane region" description="Helical" evidence="2">
    <location>
        <begin position="123"/>
        <end position="141"/>
    </location>
</feature>
<keyword evidence="2" id="KW-0812">Transmembrane</keyword>
<evidence type="ECO:0000256" key="1">
    <source>
        <dbReference type="SAM" id="MobiDB-lite"/>
    </source>
</evidence>
<evidence type="ECO:0000256" key="2">
    <source>
        <dbReference type="SAM" id="Phobius"/>
    </source>
</evidence>
<protein>
    <recommendedName>
        <fullName evidence="3">DUF1468 domain-containing protein</fullName>
    </recommendedName>
</protein>
<evidence type="ECO:0000313" key="5">
    <source>
        <dbReference type="Proteomes" id="UP000220914"/>
    </source>
</evidence>
<accession>A0A2A7NB00</accession>
<dbReference type="InterPro" id="IPR009936">
    <property type="entry name" value="DUF1468"/>
</dbReference>
<keyword evidence="2" id="KW-0472">Membrane</keyword>
<gene>
    <name evidence="4" type="ORF">CQY20_06775</name>
</gene>
<reference evidence="4 5" key="1">
    <citation type="submission" date="2017-10" db="EMBL/GenBank/DDBJ databases">
        <title>The new phylogeny of genus Mycobacterium.</title>
        <authorList>
            <person name="Tortoli E."/>
            <person name="Trovato A."/>
            <person name="Cirillo D.M."/>
        </authorList>
    </citation>
    <scope>NUCLEOTIDE SEQUENCE [LARGE SCALE GENOMIC DNA]</scope>
    <source>
        <strain evidence="4 5">CCUG37673</strain>
    </source>
</reference>
<feature type="region of interest" description="Disordered" evidence="1">
    <location>
        <begin position="1"/>
        <end position="25"/>
    </location>
</feature>
<feature type="transmembrane region" description="Helical" evidence="2">
    <location>
        <begin position="175"/>
        <end position="193"/>
    </location>
</feature>
<evidence type="ECO:0000313" key="4">
    <source>
        <dbReference type="EMBL" id="PEG40631.1"/>
    </source>
</evidence>
<feature type="transmembrane region" description="Helical" evidence="2">
    <location>
        <begin position="147"/>
        <end position="168"/>
    </location>
</feature>
<evidence type="ECO:0000259" key="3">
    <source>
        <dbReference type="Pfam" id="PF07331"/>
    </source>
</evidence>
<dbReference type="Proteomes" id="UP000220914">
    <property type="component" value="Unassembled WGS sequence"/>
</dbReference>
<proteinExistence type="predicted"/>